<organism evidence="3 4">
    <name type="scientific">Deinococcus antarcticus</name>
    <dbReference type="NCBI Taxonomy" id="1298767"/>
    <lineage>
        <taxon>Bacteria</taxon>
        <taxon>Thermotogati</taxon>
        <taxon>Deinococcota</taxon>
        <taxon>Deinococci</taxon>
        <taxon>Deinococcales</taxon>
        <taxon>Deinococcaceae</taxon>
        <taxon>Deinococcus</taxon>
    </lineage>
</organism>
<feature type="domain" description="Transcription regulator PadR N-terminal" evidence="2">
    <location>
        <begin position="23"/>
        <end position="94"/>
    </location>
</feature>
<dbReference type="Proteomes" id="UP001595748">
    <property type="component" value="Unassembled WGS sequence"/>
</dbReference>
<dbReference type="PANTHER" id="PTHR33169">
    <property type="entry name" value="PADR-FAMILY TRANSCRIPTIONAL REGULATOR"/>
    <property type="match status" value="1"/>
</dbReference>
<dbReference type="Gene3D" id="1.10.10.10">
    <property type="entry name" value="Winged helix-like DNA-binding domain superfamily/Winged helix DNA-binding domain"/>
    <property type="match status" value="1"/>
</dbReference>
<dbReference type="InterPro" id="IPR005149">
    <property type="entry name" value="Tscrpt_reg_PadR_N"/>
</dbReference>
<dbReference type="RefSeq" id="WP_380079473.1">
    <property type="nucleotide sequence ID" value="NZ_JBHRZF010000168.1"/>
</dbReference>
<accession>A0ABV8ACS3</accession>
<dbReference type="PANTHER" id="PTHR33169:SF27">
    <property type="entry name" value="TRANSCRIPTIONAL REGULATOR PADR FAMILY PROTEIN"/>
    <property type="match status" value="1"/>
</dbReference>
<dbReference type="InterPro" id="IPR052509">
    <property type="entry name" value="Metal_resp_DNA-bind_regulator"/>
</dbReference>
<evidence type="ECO:0000256" key="1">
    <source>
        <dbReference type="SAM" id="Coils"/>
    </source>
</evidence>
<keyword evidence="1" id="KW-0175">Coiled coil</keyword>
<dbReference type="InterPro" id="IPR036390">
    <property type="entry name" value="WH_DNA-bd_sf"/>
</dbReference>
<gene>
    <name evidence="3" type="ORF">ACFOPQ_14685</name>
</gene>
<feature type="coiled-coil region" evidence="1">
    <location>
        <begin position="129"/>
        <end position="156"/>
    </location>
</feature>
<dbReference type="SUPFAM" id="SSF46785">
    <property type="entry name" value="Winged helix' DNA-binding domain"/>
    <property type="match status" value="1"/>
</dbReference>
<name>A0ABV8ACS3_9DEIO</name>
<keyword evidence="4" id="KW-1185">Reference proteome</keyword>
<dbReference type="InterPro" id="IPR036388">
    <property type="entry name" value="WH-like_DNA-bd_sf"/>
</dbReference>
<proteinExistence type="predicted"/>
<sequence length="195" mass="22427">MDTLQAQSTHLPPLPEDERILLLLGLLTAQDRHGYEINDFIENQLHCVTDLKKATAYLLLDRLEQHGLIHSRTEQQSLKPNRKVFTLTAQGHAHFLKLLATQLRQEEPLILPGNIPVMFHEHLTPEDQRVALQERLEKLEQRLKSYEFLLSRVSLTTGVGLATQRIQVLTQADLDWTHQLLQRLIQDGGRPHDPP</sequence>
<reference evidence="4" key="1">
    <citation type="journal article" date="2019" name="Int. J. Syst. Evol. Microbiol.">
        <title>The Global Catalogue of Microorganisms (GCM) 10K type strain sequencing project: providing services to taxonomists for standard genome sequencing and annotation.</title>
        <authorList>
            <consortium name="The Broad Institute Genomics Platform"/>
            <consortium name="The Broad Institute Genome Sequencing Center for Infectious Disease"/>
            <person name="Wu L."/>
            <person name="Ma J."/>
        </authorList>
    </citation>
    <scope>NUCLEOTIDE SEQUENCE [LARGE SCALE GENOMIC DNA]</scope>
    <source>
        <strain evidence="4">CCTCC AB 2013263</strain>
    </source>
</reference>
<dbReference type="EMBL" id="JBHRZF010000168">
    <property type="protein sequence ID" value="MFC3862013.1"/>
    <property type="molecule type" value="Genomic_DNA"/>
</dbReference>
<protein>
    <submittedName>
        <fullName evidence="3">PadR family transcriptional regulator</fullName>
    </submittedName>
</protein>
<evidence type="ECO:0000313" key="3">
    <source>
        <dbReference type="EMBL" id="MFC3862013.1"/>
    </source>
</evidence>
<evidence type="ECO:0000313" key="4">
    <source>
        <dbReference type="Proteomes" id="UP001595748"/>
    </source>
</evidence>
<comment type="caution">
    <text evidence="3">The sequence shown here is derived from an EMBL/GenBank/DDBJ whole genome shotgun (WGS) entry which is preliminary data.</text>
</comment>
<evidence type="ECO:0000259" key="2">
    <source>
        <dbReference type="Pfam" id="PF03551"/>
    </source>
</evidence>
<dbReference type="Pfam" id="PF03551">
    <property type="entry name" value="PadR"/>
    <property type="match status" value="1"/>
</dbReference>